<dbReference type="EMBL" id="MDYQ01000079">
    <property type="protein sequence ID" value="PRP83629.1"/>
    <property type="molecule type" value="Genomic_DNA"/>
</dbReference>
<evidence type="ECO:0000313" key="1">
    <source>
        <dbReference type="EMBL" id="PRP83629.1"/>
    </source>
</evidence>
<protein>
    <submittedName>
        <fullName evidence="1">Uncharacterized protein</fullName>
    </submittedName>
</protein>
<dbReference type="AlphaFoldDB" id="A0A2P6NI67"/>
<evidence type="ECO:0000313" key="2">
    <source>
        <dbReference type="Proteomes" id="UP000241769"/>
    </source>
</evidence>
<sequence length="92" mass="10305">MSDADLAIKSCVETIPRPILGKIYKWKVARASIIKGEDLPSTSKIHTFKPVVEIPEAIAWLLKHKSIDGALIFENENSLVFVDGKFEQLIEL</sequence>
<reference evidence="1 2" key="1">
    <citation type="journal article" date="2018" name="Genome Biol. Evol.">
        <title>Multiple Roots of Fruiting Body Formation in Amoebozoa.</title>
        <authorList>
            <person name="Hillmann F."/>
            <person name="Forbes G."/>
            <person name="Novohradska S."/>
            <person name="Ferling I."/>
            <person name="Riege K."/>
            <person name="Groth M."/>
            <person name="Westermann M."/>
            <person name="Marz M."/>
            <person name="Spaller T."/>
            <person name="Winckler T."/>
            <person name="Schaap P."/>
            <person name="Glockner G."/>
        </authorList>
    </citation>
    <scope>NUCLEOTIDE SEQUENCE [LARGE SCALE GENOMIC DNA]</scope>
    <source>
        <strain evidence="1 2">Jena</strain>
    </source>
</reference>
<name>A0A2P6NI67_9EUKA</name>
<dbReference type="InParanoid" id="A0A2P6NI67"/>
<dbReference type="Proteomes" id="UP000241769">
    <property type="component" value="Unassembled WGS sequence"/>
</dbReference>
<gene>
    <name evidence="1" type="ORF">PROFUN_08355</name>
</gene>
<organism evidence="1 2">
    <name type="scientific">Planoprotostelium fungivorum</name>
    <dbReference type="NCBI Taxonomy" id="1890364"/>
    <lineage>
        <taxon>Eukaryota</taxon>
        <taxon>Amoebozoa</taxon>
        <taxon>Evosea</taxon>
        <taxon>Variosea</taxon>
        <taxon>Cavosteliida</taxon>
        <taxon>Cavosteliaceae</taxon>
        <taxon>Planoprotostelium</taxon>
    </lineage>
</organism>
<keyword evidence="2" id="KW-1185">Reference proteome</keyword>
<proteinExistence type="predicted"/>
<comment type="caution">
    <text evidence="1">The sequence shown here is derived from an EMBL/GenBank/DDBJ whole genome shotgun (WGS) entry which is preliminary data.</text>
</comment>
<accession>A0A2P6NI67</accession>